<dbReference type="Gene3D" id="3.30.1140.40">
    <property type="entry name" value="Tctex-1"/>
    <property type="match status" value="1"/>
</dbReference>
<comment type="similarity">
    <text evidence="1">Belongs to the dynein light chain Tctex-type family.</text>
</comment>
<feature type="compositionally biased region" description="Basic and acidic residues" evidence="2">
    <location>
        <begin position="25"/>
        <end position="38"/>
    </location>
</feature>
<name>A0A6P7F492_DIAVI</name>
<reference evidence="5" key="1">
    <citation type="submission" date="2025-04" db="UniProtKB">
        <authorList>
            <consortium name="RefSeq"/>
        </authorList>
    </citation>
    <scope>IDENTIFICATION</scope>
    <source>
        <tissue evidence="5">Whole insect</tissue>
    </source>
</reference>
<dbReference type="InterPro" id="IPR005334">
    <property type="entry name" value="Tctex-1-like"/>
</dbReference>
<dbReference type="EnsemblMetazoa" id="XM_028274698.2">
    <property type="protein sequence ID" value="XP_028130499.1"/>
    <property type="gene ID" value="LOC114326359"/>
</dbReference>
<dbReference type="AlphaFoldDB" id="A0A6P7F492"/>
<accession>A0A6P7F492</accession>
<protein>
    <submittedName>
        <fullName evidence="5">Tctex1 domain-containing protein 1-B-like isoform X1</fullName>
    </submittedName>
</protein>
<feature type="region of interest" description="Disordered" evidence="2">
    <location>
        <begin position="1"/>
        <end position="87"/>
    </location>
</feature>
<evidence type="ECO:0000313" key="4">
    <source>
        <dbReference type="Proteomes" id="UP001652700"/>
    </source>
</evidence>
<keyword evidence="4" id="KW-1185">Reference proteome</keyword>
<dbReference type="KEGG" id="dvv:114326359"/>
<evidence type="ECO:0000256" key="1">
    <source>
        <dbReference type="ARBA" id="ARBA00005361"/>
    </source>
</evidence>
<dbReference type="CDD" id="cd21451">
    <property type="entry name" value="DLC-like_TCTEX1D"/>
    <property type="match status" value="1"/>
</dbReference>
<organism evidence="5">
    <name type="scientific">Diabrotica virgifera virgifera</name>
    <name type="common">western corn rootworm</name>
    <dbReference type="NCBI Taxonomy" id="50390"/>
    <lineage>
        <taxon>Eukaryota</taxon>
        <taxon>Metazoa</taxon>
        <taxon>Ecdysozoa</taxon>
        <taxon>Arthropoda</taxon>
        <taxon>Hexapoda</taxon>
        <taxon>Insecta</taxon>
        <taxon>Pterygota</taxon>
        <taxon>Neoptera</taxon>
        <taxon>Endopterygota</taxon>
        <taxon>Coleoptera</taxon>
        <taxon>Polyphaga</taxon>
        <taxon>Cucujiformia</taxon>
        <taxon>Chrysomeloidea</taxon>
        <taxon>Chrysomelidae</taxon>
        <taxon>Galerucinae</taxon>
        <taxon>Diabroticina</taxon>
        <taxon>Diabroticites</taxon>
        <taxon>Diabrotica</taxon>
    </lineage>
</organism>
<evidence type="ECO:0000313" key="3">
    <source>
        <dbReference type="EnsemblMetazoa" id="XP_028130499.1"/>
    </source>
</evidence>
<sequence>MSEDKPSENAPDTDPETNITPETRTASDKQLEDNKEATVEAAETEGEKLEAEPPVDGLTDDQHDATEIPEVRKISDTDETKGTEEAKEFDYQETLEEETMGKLESDVMNVLSVSQDSLEDLVKSSSMQIAKGEQSGLDVLGLSSQLLIEEKKKKRFERAKDVLGEVIDIRGDSVGAEDRDRRLRFMNNKYDLDKPIMARFMNTYKLDSDKPFNHQKIESVLKSVMEEALQDLNRYDPEKCIKLAKWASNTIRAKVKQMEFDRYRIISLVTIGEKHNQGVLCTCRFLWDSDRDNYSCYTLQNPFVFGIALCFGLYYE</sequence>
<dbReference type="GeneID" id="114326359"/>
<dbReference type="PANTHER" id="PTHR21255">
    <property type="entry name" value="T-COMPLEX-ASSOCIATED-TESTIS-EXPRESSED 1/ DYNEIN LIGHT CHAIN"/>
    <property type="match status" value="1"/>
</dbReference>
<dbReference type="Pfam" id="PF03645">
    <property type="entry name" value="Tctex-1"/>
    <property type="match status" value="1"/>
</dbReference>
<reference evidence="3" key="2">
    <citation type="submission" date="2025-05" db="UniProtKB">
        <authorList>
            <consortium name="EnsemblMetazoa"/>
        </authorList>
    </citation>
    <scope>IDENTIFICATION</scope>
</reference>
<dbReference type="OrthoDB" id="10248487at2759"/>
<dbReference type="InterPro" id="IPR038586">
    <property type="entry name" value="Tctex-1-like_sf"/>
</dbReference>
<dbReference type="Proteomes" id="UP001652700">
    <property type="component" value="Unplaced"/>
</dbReference>
<evidence type="ECO:0000256" key="2">
    <source>
        <dbReference type="SAM" id="MobiDB-lite"/>
    </source>
</evidence>
<feature type="compositionally biased region" description="Basic and acidic residues" evidence="2">
    <location>
        <begin position="60"/>
        <end position="87"/>
    </location>
</feature>
<dbReference type="GO" id="GO:0045505">
    <property type="term" value="F:dynein intermediate chain binding"/>
    <property type="evidence" value="ECO:0007669"/>
    <property type="project" value="TreeGrafter"/>
</dbReference>
<gene>
    <name evidence="5" type="primary">LOC114326359</name>
</gene>
<dbReference type="RefSeq" id="XP_028130499.1">
    <property type="nucleotide sequence ID" value="XM_028274698.1"/>
</dbReference>
<dbReference type="PANTHER" id="PTHR21255:SF65">
    <property type="entry name" value="TCTEX1 DOMAIN-CONTAINING PROTEIN 2"/>
    <property type="match status" value="1"/>
</dbReference>
<proteinExistence type="inferred from homology"/>
<dbReference type="InParanoid" id="A0A6P7F492"/>
<evidence type="ECO:0000313" key="5">
    <source>
        <dbReference type="RefSeq" id="XP_028130499.1"/>
    </source>
</evidence>
<dbReference type="GO" id="GO:0007018">
    <property type="term" value="P:microtubule-based movement"/>
    <property type="evidence" value="ECO:0007669"/>
    <property type="project" value="TreeGrafter"/>
</dbReference>
<dbReference type="GO" id="GO:0005868">
    <property type="term" value="C:cytoplasmic dynein complex"/>
    <property type="evidence" value="ECO:0007669"/>
    <property type="project" value="TreeGrafter"/>
</dbReference>
<dbReference type="GO" id="GO:0005737">
    <property type="term" value="C:cytoplasm"/>
    <property type="evidence" value="ECO:0007669"/>
    <property type="project" value="TreeGrafter"/>
</dbReference>